<name>A0A3E1F1P6_9FLAO</name>
<comment type="caution">
    <text evidence="6">The sequence shown here is derived from an EMBL/GenBank/DDBJ whole genome shotgun (WGS) entry which is preliminary data.</text>
</comment>
<dbReference type="GO" id="GO:0050660">
    <property type="term" value="F:flavin adenine dinucleotide binding"/>
    <property type="evidence" value="ECO:0007669"/>
    <property type="project" value="TreeGrafter"/>
</dbReference>
<keyword evidence="3" id="KW-0472">Membrane</keyword>
<dbReference type="SUPFAM" id="SSF52218">
    <property type="entry name" value="Flavoproteins"/>
    <property type="match status" value="1"/>
</dbReference>
<dbReference type="SUPFAM" id="SSF52343">
    <property type="entry name" value="Ferredoxin reductase-like, C-terminal NADP-linked domain"/>
    <property type="match status" value="1"/>
</dbReference>
<dbReference type="SUPFAM" id="SSF63380">
    <property type="entry name" value="Riboflavin synthase domain-like"/>
    <property type="match status" value="1"/>
</dbReference>
<dbReference type="GO" id="GO:0003958">
    <property type="term" value="F:NADPH-hemoprotein reductase activity"/>
    <property type="evidence" value="ECO:0007669"/>
    <property type="project" value="UniProtKB-EC"/>
</dbReference>
<feature type="domain" description="FAD-binding FR-type" evidence="5">
    <location>
        <begin position="486"/>
        <end position="586"/>
    </location>
</feature>
<evidence type="ECO:0000259" key="5">
    <source>
        <dbReference type="PROSITE" id="PS51384"/>
    </source>
</evidence>
<keyword evidence="3" id="KW-1133">Transmembrane helix</keyword>
<dbReference type="InterPro" id="IPR017938">
    <property type="entry name" value="Riboflavin_synthase-like_b-brl"/>
</dbReference>
<keyword evidence="3" id="KW-0812">Transmembrane</keyword>
<dbReference type="RefSeq" id="WP_116879586.1">
    <property type="nucleotide sequence ID" value="NZ_QURB01000001.1"/>
</dbReference>
<feature type="domain" description="Flavodoxin-like" evidence="4">
    <location>
        <begin position="333"/>
        <end position="472"/>
    </location>
</feature>
<dbReference type="Gene3D" id="2.40.30.10">
    <property type="entry name" value="Translation factors"/>
    <property type="match status" value="1"/>
</dbReference>
<feature type="transmembrane region" description="Helical" evidence="3">
    <location>
        <begin position="290"/>
        <end position="308"/>
    </location>
</feature>
<protein>
    <recommendedName>
        <fullName evidence="2">NADPH--hemoprotein reductase</fullName>
        <ecNumber evidence="2">1.6.2.4</ecNumber>
    </recommendedName>
</protein>
<dbReference type="PANTHER" id="PTHR19384">
    <property type="entry name" value="NITRIC OXIDE SYNTHASE-RELATED"/>
    <property type="match status" value="1"/>
</dbReference>
<dbReference type="PANTHER" id="PTHR19384:SF17">
    <property type="entry name" value="NADPH--CYTOCHROME P450 REDUCTASE"/>
    <property type="match status" value="1"/>
</dbReference>
<dbReference type="InterPro" id="IPR039261">
    <property type="entry name" value="FNR_nucleotide-bd"/>
</dbReference>
<dbReference type="Pfam" id="PF00258">
    <property type="entry name" value="Flavodoxin_1"/>
    <property type="match status" value="1"/>
</dbReference>
<dbReference type="PROSITE" id="PS50902">
    <property type="entry name" value="FLAVODOXIN_LIKE"/>
    <property type="match status" value="1"/>
</dbReference>
<keyword evidence="1" id="KW-0285">Flavoprotein</keyword>
<dbReference type="PROSITE" id="PS51384">
    <property type="entry name" value="FAD_FR"/>
    <property type="match status" value="1"/>
</dbReference>
<dbReference type="Pfam" id="PF00175">
    <property type="entry name" value="NAD_binding_1"/>
    <property type="match status" value="1"/>
</dbReference>
<dbReference type="InterPro" id="IPR001433">
    <property type="entry name" value="OxRdtase_FAD/NAD-bd"/>
</dbReference>
<dbReference type="InterPro" id="IPR029039">
    <property type="entry name" value="Flavoprotein-like_sf"/>
</dbReference>
<dbReference type="Pfam" id="PF03929">
    <property type="entry name" value="PepSY_TM"/>
    <property type="match status" value="1"/>
</dbReference>
<evidence type="ECO:0000313" key="7">
    <source>
        <dbReference type="Proteomes" id="UP000257127"/>
    </source>
</evidence>
<organism evidence="6 7">
    <name type="scientific">Brumimicrobium aurantiacum</name>
    <dbReference type="NCBI Taxonomy" id="1737063"/>
    <lineage>
        <taxon>Bacteria</taxon>
        <taxon>Pseudomonadati</taxon>
        <taxon>Bacteroidota</taxon>
        <taxon>Flavobacteriia</taxon>
        <taxon>Flavobacteriales</taxon>
        <taxon>Crocinitomicaceae</taxon>
        <taxon>Brumimicrobium</taxon>
    </lineage>
</organism>
<dbReference type="GO" id="GO:0010181">
    <property type="term" value="F:FMN binding"/>
    <property type="evidence" value="ECO:0007669"/>
    <property type="project" value="InterPro"/>
</dbReference>
<dbReference type="OrthoDB" id="9789468at2"/>
<reference evidence="6 7" key="1">
    <citation type="submission" date="2018-08" db="EMBL/GenBank/DDBJ databases">
        <title>The draft genome squence of Brumimicrobium sp. N62.</title>
        <authorList>
            <person name="Du Z.-J."/>
            <person name="Luo H.-R."/>
        </authorList>
    </citation>
    <scope>NUCLEOTIDE SEQUENCE [LARGE SCALE GENOMIC DNA]</scope>
    <source>
        <strain evidence="6 7">N62</strain>
    </source>
</reference>
<dbReference type="InterPro" id="IPR005625">
    <property type="entry name" value="PepSY-ass_TM"/>
</dbReference>
<evidence type="ECO:0000313" key="6">
    <source>
        <dbReference type="EMBL" id="RFC55751.1"/>
    </source>
</evidence>
<dbReference type="InterPro" id="IPR008254">
    <property type="entry name" value="Flavodoxin/NO_synth"/>
</dbReference>
<proteinExistence type="predicted"/>
<feature type="transmembrane region" description="Helical" evidence="3">
    <location>
        <begin position="174"/>
        <end position="199"/>
    </location>
</feature>
<feature type="transmembrane region" description="Helical" evidence="3">
    <location>
        <begin position="132"/>
        <end position="153"/>
    </location>
</feature>
<evidence type="ECO:0000256" key="1">
    <source>
        <dbReference type="ARBA" id="ARBA00022630"/>
    </source>
</evidence>
<evidence type="ECO:0000256" key="3">
    <source>
        <dbReference type="SAM" id="Phobius"/>
    </source>
</evidence>
<dbReference type="EC" id="1.6.2.4" evidence="2"/>
<keyword evidence="7" id="KW-1185">Reference proteome</keyword>
<evidence type="ECO:0000256" key="2">
    <source>
        <dbReference type="ARBA" id="ARBA00023797"/>
    </source>
</evidence>
<sequence length="722" mass="81577">MASSFWRYSHLILALLSSVFLFIAAATGIILSAEPVIQQAQSPAEKAALDTLTLSDLIPKLKNEYIEVFSVEVEKEGAVKVDVIGFDEETDGAFYIHPATAKKSAEIEPKSDFFEWVTALHRSLFMHNSGRIIMGITVFLLLLMATSGIALVIKSTNGLKHIFTRLKKHNEAQYFHTVLGRWSFIPIMVMAFGGTIMFLDTQGLLEKEVPSSSVKESNNKNIFEDILLSEVVTLNFPFSSDETDFFELELHDKNLKIHQYTNSVVSDTPKSNTEQLVNLSETLHTGRGQFIWAIILGLISINLIYFMYSGTKIAWNRISSKTRNKFGAEDAEIIILVGSENGSTKKFALQLFKALISKGNTVFVDEMNAYQAYPKAKHLLVLTSTYGDGEAPFKARKFLDKVNEISQPNTLSTYVIGFGSMSYPQFCQYAIDVHEALANNRQFDLFAPPFLIDKQSFTSFKLAIDEWAKQHKISIDLPNEEDHPSQEKSNFEIVRKEIVDDGYSTTFTLSLKPLNHNKFQAGDLLAIAPPEEEHVRYYSMGKTHDGNILLSIKKHDLGKCSTYLFKQELGDKIRGIIKINKSFHLPKNNDVILIANGTGIAPFLGMNSMYTNQKKTFYLGGRTKDGFKLYHHLIQENSSKEQFNTLHFAISKEESECKYVQDLIRKHKHEVLEHLKNKGSIMICGSLKMRDGVLEELKQCVSNSNLKIENLIEKGKIKMDCY</sequence>
<dbReference type="EMBL" id="QURB01000001">
    <property type="protein sequence ID" value="RFC55751.1"/>
    <property type="molecule type" value="Genomic_DNA"/>
</dbReference>
<dbReference type="AlphaFoldDB" id="A0A3E1F1P6"/>
<dbReference type="GO" id="GO:0005829">
    <property type="term" value="C:cytosol"/>
    <property type="evidence" value="ECO:0007669"/>
    <property type="project" value="TreeGrafter"/>
</dbReference>
<dbReference type="InterPro" id="IPR017927">
    <property type="entry name" value="FAD-bd_FR_type"/>
</dbReference>
<dbReference type="Proteomes" id="UP000257127">
    <property type="component" value="Unassembled WGS sequence"/>
</dbReference>
<evidence type="ECO:0000259" key="4">
    <source>
        <dbReference type="PROSITE" id="PS50902"/>
    </source>
</evidence>
<dbReference type="Gene3D" id="3.40.50.80">
    <property type="entry name" value="Nucleotide-binding domain of ferredoxin-NADP reductase (FNR) module"/>
    <property type="match status" value="1"/>
</dbReference>
<dbReference type="Gene3D" id="3.40.50.360">
    <property type="match status" value="1"/>
</dbReference>
<gene>
    <name evidence="6" type="ORF">DXU93_02105</name>
</gene>
<accession>A0A3E1F1P6</accession>